<dbReference type="AlphaFoldDB" id="A0A2R6S483"/>
<dbReference type="OrthoDB" id="10263222at2759"/>
<dbReference type="InterPro" id="IPR007174">
    <property type="entry name" value="Las1"/>
</dbReference>
<dbReference type="EMBL" id="MLYV02000081">
    <property type="protein sequence ID" value="PSS37100.1"/>
    <property type="molecule type" value="Genomic_DNA"/>
</dbReference>
<comment type="caution">
    <text evidence="1">The sequence shown here is derived from an EMBL/GenBank/DDBJ whole genome shotgun (WGS) entry which is preliminary data.</text>
</comment>
<accession>A0A2R6S483</accession>
<dbReference type="STRING" id="98765.A0A2R6S483"/>
<proteinExistence type="predicted"/>
<sequence>MRLPRRVPWASIAELDQVCAWIYTDENDLDAKTLAINRISAWKAITTLPHALESTLSILSVIVQDSSEQGSSSYLHIRQSYASAIIRLVNGLVDPLQVGAYARSIASIATQLNLPAWLVELRHAATHEDLPSIEVLREAARDAMAWLLNNYFIPAINPTAPQPLQASPLRPVLPLLMQYKTLLKITTRDASLRSEYRPEITKILRDIERWIAEAKVAADISAATLDWDTSESGDDADDTDGRERWALERFSDALLEKGGLVPVSKNTISSDLPYSTRKRAVSAASFCPSSGITSIWSPLLNHIQVIHPALSSILVSKIISSLFNTDDEDHVAEEEENIALDSGGDAKRDLSYEMCVASWVNWLVSTFGNDNVTENGDNEEKKLKRENAVVALVTNLGPTKTKAVAGDGKA</sequence>
<name>A0A2R6S483_9APHY</name>
<dbReference type="GO" id="GO:0000460">
    <property type="term" value="P:maturation of 5.8S rRNA"/>
    <property type="evidence" value="ECO:0007669"/>
    <property type="project" value="TreeGrafter"/>
</dbReference>
<reference evidence="1 2" key="1">
    <citation type="submission" date="2018-02" db="EMBL/GenBank/DDBJ databases">
        <title>Genome sequence of the basidiomycete white-rot fungus Phlebia centrifuga.</title>
        <authorList>
            <person name="Granchi Z."/>
            <person name="Peng M."/>
            <person name="de Vries R.P."/>
            <person name="Hilden K."/>
            <person name="Makela M.R."/>
            <person name="Grigoriev I."/>
            <person name="Riley R."/>
        </authorList>
    </citation>
    <scope>NUCLEOTIDE SEQUENCE [LARGE SCALE GENOMIC DNA]</scope>
    <source>
        <strain evidence="1 2">FBCC195</strain>
    </source>
</reference>
<protein>
    <recommendedName>
        <fullName evidence="3">Las1-domain-containing protein</fullName>
    </recommendedName>
</protein>
<dbReference type="Pfam" id="PF04031">
    <property type="entry name" value="Las1"/>
    <property type="match status" value="1"/>
</dbReference>
<evidence type="ECO:0008006" key="3">
    <source>
        <dbReference type="Google" id="ProtNLM"/>
    </source>
</evidence>
<organism evidence="1 2">
    <name type="scientific">Hermanssonia centrifuga</name>
    <dbReference type="NCBI Taxonomy" id="98765"/>
    <lineage>
        <taxon>Eukaryota</taxon>
        <taxon>Fungi</taxon>
        <taxon>Dikarya</taxon>
        <taxon>Basidiomycota</taxon>
        <taxon>Agaricomycotina</taxon>
        <taxon>Agaricomycetes</taxon>
        <taxon>Polyporales</taxon>
        <taxon>Meruliaceae</taxon>
        <taxon>Hermanssonia</taxon>
    </lineage>
</organism>
<dbReference type="GO" id="GO:0000470">
    <property type="term" value="P:maturation of LSU-rRNA"/>
    <property type="evidence" value="ECO:0007669"/>
    <property type="project" value="TreeGrafter"/>
</dbReference>
<dbReference type="PANTHER" id="PTHR15002:SF0">
    <property type="entry name" value="RIBOSOMAL BIOGENESIS PROTEIN LAS1L"/>
    <property type="match status" value="1"/>
</dbReference>
<dbReference type="GO" id="GO:0030687">
    <property type="term" value="C:preribosome, large subunit precursor"/>
    <property type="evidence" value="ECO:0007669"/>
    <property type="project" value="TreeGrafter"/>
</dbReference>
<gene>
    <name evidence="1" type="ORF">PHLCEN_2v973</name>
</gene>
<dbReference type="Proteomes" id="UP000186601">
    <property type="component" value="Unassembled WGS sequence"/>
</dbReference>
<evidence type="ECO:0000313" key="2">
    <source>
        <dbReference type="Proteomes" id="UP000186601"/>
    </source>
</evidence>
<dbReference type="PANTHER" id="PTHR15002">
    <property type="entry name" value="RIBOSOMAL BIOGENESIS PROTEIN LAS1L"/>
    <property type="match status" value="1"/>
</dbReference>
<keyword evidence="2" id="KW-1185">Reference proteome</keyword>
<dbReference type="GO" id="GO:0090730">
    <property type="term" value="C:Las1 complex"/>
    <property type="evidence" value="ECO:0007669"/>
    <property type="project" value="InterPro"/>
</dbReference>
<dbReference type="GO" id="GO:0004519">
    <property type="term" value="F:endonuclease activity"/>
    <property type="evidence" value="ECO:0007669"/>
    <property type="project" value="InterPro"/>
</dbReference>
<evidence type="ECO:0000313" key="1">
    <source>
        <dbReference type="EMBL" id="PSS37100.1"/>
    </source>
</evidence>